<proteinExistence type="predicted"/>
<reference evidence="1" key="1">
    <citation type="submission" date="2021-06" db="EMBL/GenBank/DDBJ databases">
        <authorList>
            <consortium name="Wellcome Sanger Institute Data Sharing"/>
        </authorList>
    </citation>
    <scope>NUCLEOTIDE SEQUENCE [LARGE SCALE GENOMIC DNA]</scope>
</reference>
<dbReference type="Proteomes" id="UP000694620">
    <property type="component" value="Chromosome 3"/>
</dbReference>
<dbReference type="AlphaFoldDB" id="A0A8C4SBZ4"/>
<reference evidence="1" key="3">
    <citation type="submission" date="2025-09" db="UniProtKB">
        <authorList>
            <consortium name="Ensembl"/>
        </authorList>
    </citation>
    <scope>IDENTIFICATION</scope>
</reference>
<organism evidence="1 2">
    <name type="scientific">Erpetoichthys calabaricus</name>
    <name type="common">Rope fish</name>
    <name type="synonym">Calamoichthys calabaricus</name>
    <dbReference type="NCBI Taxonomy" id="27687"/>
    <lineage>
        <taxon>Eukaryota</taxon>
        <taxon>Metazoa</taxon>
        <taxon>Chordata</taxon>
        <taxon>Craniata</taxon>
        <taxon>Vertebrata</taxon>
        <taxon>Euteleostomi</taxon>
        <taxon>Actinopterygii</taxon>
        <taxon>Polypteriformes</taxon>
        <taxon>Polypteridae</taxon>
        <taxon>Erpetoichthys</taxon>
    </lineage>
</organism>
<sequence length="143" mass="15662">EWISTATVTNLPSTRWFAFQGKGRHSAPRRPVGEGAAQEFDHCAGGAEDVGCEESDGASVELVVLGRPFPVEVQYAILTVHVHTEDGTQRSDLVEVSLPFEQRHLCEANREVQAAGAQVVEDMPEDFTVPVDKILPFEHSAQH</sequence>
<reference evidence="1" key="2">
    <citation type="submission" date="2025-08" db="UniProtKB">
        <authorList>
            <consortium name="Ensembl"/>
        </authorList>
    </citation>
    <scope>IDENTIFICATION</scope>
</reference>
<evidence type="ECO:0000313" key="2">
    <source>
        <dbReference type="Proteomes" id="UP000694620"/>
    </source>
</evidence>
<evidence type="ECO:0000313" key="1">
    <source>
        <dbReference type="Ensembl" id="ENSECRP00000014695.1"/>
    </source>
</evidence>
<accession>A0A8C4SBZ4</accession>
<dbReference type="Ensembl" id="ENSECRT00000014954.1">
    <property type="protein sequence ID" value="ENSECRP00000014695.1"/>
    <property type="gene ID" value="ENSECRG00000009807.1"/>
</dbReference>
<dbReference type="GeneTree" id="ENSGT00950000185521"/>
<name>A0A8C4SBZ4_ERPCA</name>
<protein>
    <submittedName>
        <fullName evidence="1">Uncharacterized protein</fullName>
    </submittedName>
</protein>
<keyword evidence="2" id="KW-1185">Reference proteome</keyword>